<dbReference type="AlphaFoldDB" id="A0A8H3VXD3"/>
<evidence type="ECO:0000313" key="2">
    <source>
        <dbReference type="Proteomes" id="UP000434172"/>
    </source>
</evidence>
<proteinExistence type="predicted"/>
<evidence type="ECO:0000313" key="1">
    <source>
        <dbReference type="EMBL" id="KAF0315899.1"/>
    </source>
</evidence>
<protein>
    <submittedName>
        <fullName evidence="1">Uncharacterized protein</fullName>
    </submittedName>
</protein>
<dbReference type="EMBL" id="WOWK01000181">
    <property type="protein sequence ID" value="KAF0315899.1"/>
    <property type="molecule type" value="Genomic_DNA"/>
</dbReference>
<dbReference type="Proteomes" id="UP000434172">
    <property type="component" value="Unassembled WGS sequence"/>
</dbReference>
<accession>A0A8H3VXD3</accession>
<keyword evidence="2" id="KW-1185">Reference proteome</keyword>
<organism evidence="1 2">
    <name type="scientific">Colletotrichum asianum</name>
    <dbReference type="NCBI Taxonomy" id="702518"/>
    <lineage>
        <taxon>Eukaryota</taxon>
        <taxon>Fungi</taxon>
        <taxon>Dikarya</taxon>
        <taxon>Ascomycota</taxon>
        <taxon>Pezizomycotina</taxon>
        <taxon>Sordariomycetes</taxon>
        <taxon>Hypocreomycetidae</taxon>
        <taxon>Glomerellales</taxon>
        <taxon>Glomerellaceae</taxon>
        <taxon>Colletotrichum</taxon>
        <taxon>Colletotrichum gloeosporioides species complex</taxon>
    </lineage>
</organism>
<sequence>MLPRARDASKSERTLLHTVTPKPNHSSIRVREPRCLIEKGKQGTINSEATLLIHKN</sequence>
<gene>
    <name evidence="1" type="ORF">GQ607_016877</name>
</gene>
<comment type="caution">
    <text evidence="1">The sequence shown here is derived from an EMBL/GenBank/DDBJ whole genome shotgun (WGS) entry which is preliminary data.</text>
</comment>
<reference evidence="1 2" key="1">
    <citation type="submission" date="2019-12" db="EMBL/GenBank/DDBJ databases">
        <title>A genome sequence resource for the geographically widespread anthracnose pathogen Colletotrichum asianum.</title>
        <authorList>
            <person name="Meng Y."/>
        </authorList>
    </citation>
    <scope>NUCLEOTIDE SEQUENCE [LARGE SCALE GENOMIC DNA]</scope>
    <source>
        <strain evidence="1 2">ICMP 18580</strain>
    </source>
</reference>
<name>A0A8H3VXD3_9PEZI</name>